<dbReference type="KEGG" id="kan:IMCC3317_09800"/>
<evidence type="ECO:0000256" key="5">
    <source>
        <dbReference type="ARBA" id="ARBA00022692"/>
    </source>
</evidence>
<dbReference type="GO" id="GO:0009279">
    <property type="term" value="C:cell outer membrane"/>
    <property type="evidence" value="ECO:0007669"/>
    <property type="project" value="UniProtKB-SubCell"/>
</dbReference>
<evidence type="ECO:0000256" key="3">
    <source>
        <dbReference type="ARBA" id="ARBA00022448"/>
    </source>
</evidence>
<sequence length="451" mass="51959">MKISSYISIIKQRFQLKENFSLSTFKKANKLTFHFSLFTFHSKRTFHSKSVYVLCSMFFVLSVQSQQLETLINEALVNNSTIQKFEIQYNIASEKVNEVNTLPNTEFGVGYFVSEPETRTGAQRFRVSAKQMLPWFGNITARENYVSSLADAKYEDIVIAKRKLMASVSQSYYNLYANKAKQAILTENIKLLETYETLALTSVEVGKASAVDVLRLQMRQNEMQQLSDVLSQQYLAEQTNFNKLLNRNKDISINVVNELNIPSEDFEINTENLALHPELLKYDKLYQSIEQSELLNQKESKPMIGFGLDYINVEKRPNMSFSDNGKDIIMPMVSVSIPLFNNSYKSQTKQNELQQLEIVAQKEERLNALETLLEKATTDRISARISYATQAKNLKQAKNAEEILVKNYETGTIDFNDVLDIQELQLKFQMNQIESVKSYYLQTTIINYLTN</sequence>
<dbReference type="InterPro" id="IPR003423">
    <property type="entry name" value="OMP_efflux"/>
</dbReference>
<gene>
    <name evidence="9" type="ORF">IMCC3317_09800</name>
</gene>
<dbReference type="Proteomes" id="UP000464657">
    <property type="component" value="Chromosome"/>
</dbReference>
<accession>A0A7L4ZI79</accession>
<comment type="subcellular location">
    <subcellularLocation>
        <location evidence="1">Cell outer membrane</location>
    </subcellularLocation>
</comment>
<reference evidence="9 10" key="1">
    <citation type="journal article" date="2013" name="Int. J. Syst. Evol. Microbiol.">
        <title>Kordia antarctica sp. nov., isolated from Antarctic seawater.</title>
        <authorList>
            <person name="Baek K."/>
            <person name="Choi A."/>
            <person name="Kang I."/>
            <person name="Lee K."/>
            <person name="Cho J.C."/>
        </authorList>
    </citation>
    <scope>NUCLEOTIDE SEQUENCE [LARGE SCALE GENOMIC DNA]</scope>
    <source>
        <strain evidence="9 10">IMCC3317</strain>
    </source>
</reference>
<name>A0A7L4ZI79_9FLAO</name>
<keyword evidence="10" id="KW-1185">Reference proteome</keyword>
<organism evidence="9 10">
    <name type="scientific">Kordia antarctica</name>
    <dbReference type="NCBI Taxonomy" id="1218801"/>
    <lineage>
        <taxon>Bacteria</taxon>
        <taxon>Pseudomonadati</taxon>
        <taxon>Bacteroidota</taxon>
        <taxon>Flavobacteriia</taxon>
        <taxon>Flavobacteriales</taxon>
        <taxon>Flavobacteriaceae</taxon>
        <taxon>Kordia</taxon>
    </lineage>
</organism>
<dbReference type="PANTHER" id="PTHR30026:SF20">
    <property type="entry name" value="OUTER MEMBRANE PROTEIN TOLC"/>
    <property type="match status" value="1"/>
</dbReference>
<feature type="coiled-coil region" evidence="8">
    <location>
        <begin position="346"/>
        <end position="379"/>
    </location>
</feature>
<dbReference type="GO" id="GO:1990281">
    <property type="term" value="C:efflux pump complex"/>
    <property type="evidence" value="ECO:0007669"/>
    <property type="project" value="TreeGrafter"/>
</dbReference>
<dbReference type="GO" id="GO:0015288">
    <property type="term" value="F:porin activity"/>
    <property type="evidence" value="ECO:0007669"/>
    <property type="project" value="TreeGrafter"/>
</dbReference>
<evidence type="ECO:0000313" key="9">
    <source>
        <dbReference type="EMBL" id="QHI35634.1"/>
    </source>
</evidence>
<dbReference type="InterPro" id="IPR051906">
    <property type="entry name" value="TolC-like"/>
</dbReference>
<dbReference type="AlphaFoldDB" id="A0A7L4ZI79"/>
<evidence type="ECO:0000256" key="2">
    <source>
        <dbReference type="ARBA" id="ARBA00007613"/>
    </source>
</evidence>
<evidence type="ECO:0000256" key="7">
    <source>
        <dbReference type="ARBA" id="ARBA00023237"/>
    </source>
</evidence>
<dbReference type="Gene3D" id="1.20.1600.10">
    <property type="entry name" value="Outer membrane efflux proteins (OEP)"/>
    <property type="match status" value="1"/>
</dbReference>
<evidence type="ECO:0000256" key="8">
    <source>
        <dbReference type="SAM" id="Coils"/>
    </source>
</evidence>
<evidence type="ECO:0000313" key="10">
    <source>
        <dbReference type="Proteomes" id="UP000464657"/>
    </source>
</evidence>
<keyword evidence="6" id="KW-0472">Membrane</keyword>
<keyword evidence="8" id="KW-0175">Coiled coil</keyword>
<keyword evidence="4" id="KW-1134">Transmembrane beta strand</keyword>
<proteinExistence type="inferred from homology"/>
<dbReference type="GO" id="GO:0015562">
    <property type="term" value="F:efflux transmembrane transporter activity"/>
    <property type="evidence" value="ECO:0007669"/>
    <property type="project" value="InterPro"/>
</dbReference>
<keyword evidence="5" id="KW-0812">Transmembrane</keyword>
<keyword evidence="3" id="KW-0813">Transport</keyword>
<keyword evidence="7" id="KW-0998">Cell outer membrane</keyword>
<dbReference type="Pfam" id="PF02321">
    <property type="entry name" value="OEP"/>
    <property type="match status" value="1"/>
</dbReference>
<dbReference type="PANTHER" id="PTHR30026">
    <property type="entry name" value="OUTER MEMBRANE PROTEIN TOLC"/>
    <property type="match status" value="1"/>
</dbReference>
<dbReference type="EMBL" id="CP019288">
    <property type="protein sequence ID" value="QHI35634.1"/>
    <property type="molecule type" value="Genomic_DNA"/>
</dbReference>
<dbReference type="SUPFAM" id="SSF56954">
    <property type="entry name" value="Outer membrane efflux proteins (OEP)"/>
    <property type="match status" value="1"/>
</dbReference>
<evidence type="ECO:0000256" key="1">
    <source>
        <dbReference type="ARBA" id="ARBA00004442"/>
    </source>
</evidence>
<protein>
    <recommendedName>
        <fullName evidence="11">Cobalt-zinc-cadmium resistance protein CzcC</fullName>
    </recommendedName>
</protein>
<evidence type="ECO:0000256" key="4">
    <source>
        <dbReference type="ARBA" id="ARBA00022452"/>
    </source>
</evidence>
<comment type="similarity">
    <text evidence="2">Belongs to the outer membrane factor (OMF) (TC 1.B.17) family.</text>
</comment>
<evidence type="ECO:0000256" key="6">
    <source>
        <dbReference type="ARBA" id="ARBA00023136"/>
    </source>
</evidence>
<evidence type="ECO:0008006" key="11">
    <source>
        <dbReference type="Google" id="ProtNLM"/>
    </source>
</evidence>